<dbReference type="EMBL" id="UINC01184674">
    <property type="protein sequence ID" value="SVD95995.1"/>
    <property type="molecule type" value="Genomic_DNA"/>
</dbReference>
<proteinExistence type="predicted"/>
<reference evidence="1" key="1">
    <citation type="submission" date="2018-05" db="EMBL/GenBank/DDBJ databases">
        <authorList>
            <person name="Lanie J.A."/>
            <person name="Ng W.-L."/>
            <person name="Kazmierczak K.M."/>
            <person name="Andrzejewski T.M."/>
            <person name="Davidsen T.M."/>
            <person name="Wayne K.J."/>
            <person name="Tettelin H."/>
            <person name="Glass J.I."/>
            <person name="Rusch D."/>
            <person name="Podicherti R."/>
            <person name="Tsui H.-C.T."/>
            <person name="Winkler M.E."/>
        </authorList>
    </citation>
    <scope>NUCLEOTIDE SEQUENCE</scope>
</reference>
<sequence>CIWRHDASAVKQPSEVSPVCTACLGRFRDKLPQQHLVVRCYCSSSQRKHNWRNPNLNLVFLPFHSLHNAKEADRVL</sequence>
<accession>A0A382ZLN3</accession>
<dbReference type="AlphaFoldDB" id="A0A382ZLN3"/>
<evidence type="ECO:0000313" key="1">
    <source>
        <dbReference type="EMBL" id="SVD95995.1"/>
    </source>
</evidence>
<feature type="non-terminal residue" evidence="1">
    <location>
        <position position="76"/>
    </location>
</feature>
<organism evidence="1">
    <name type="scientific">marine metagenome</name>
    <dbReference type="NCBI Taxonomy" id="408172"/>
    <lineage>
        <taxon>unclassified sequences</taxon>
        <taxon>metagenomes</taxon>
        <taxon>ecological metagenomes</taxon>
    </lineage>
</organism>
<name>A0A382ZLN3_9ZZZZ</name>
<gene>
    <name evidence="1" type="ORF">METZ01_LOCUS448849</name>
</gene>
<protein>
    <submittedName>
        <fullName evidence="1">Uncharacterized protein</fullName>
    </submittedName>
</protein>
<feature type="non-terminal residue" evidence="1">
    <location>
        <position position="1"/>
    </location>
</feature>